<reference evidence="2" key="1">
    <citation type="submission" date="2020-08" db="EMBL/GenBank/DDBJ databases">
        <title>Paracoccus amoyensis sp. nov., isolated from the surface seawater at coast of Xiamen, Fujian.</title>
        <authorList>
            <person name="Lyu L."/>
        </authorList>
    </citation>
    <scope>NUCLEOTIDE SEQUENCE</scope>
    <source>
        <strain evidence="2">11-3</strain>
    </source>
</reference>
<proteinExistence type="predicted"/>
<comment type="caution">
    <text evidence="2">The sequence shown here is derived from an EMBL/GenBank/DDBJ whole genome shotgun (WGS) entry which is preliminary data.</text>
</comment>
<accession>A0A926JDV6</accession>
<keyword evidence="1" id="KW-0472">Membrane</keyword>
<name>A0A926JDV6_9RHOB</name>
<protein>
    <submittedName>
        <fullName evidence="2">Uncharacterized protein</fullName>
    </submittedName>
</protein>
<dbReference type="AlphaFoldDB" id="A0A926JDV6"/>
<feature type="transmembrane region" description="Helical" evidence="1">
    <location>
        <begin position="33"/>
        <end position="50"/>
    </location>
</feature>
<dbReference type="RefSeq" id="WP_187793924.1">
    <property type="nucleotide sequence ID" value="NZ_JACOQL010000003.1"/>
</dbReference>
<evidence type="ECO:0000313" key="3">
    <source>
        <dbReference type="Proteomes" id="UP000608594"/>
    </source>
</evidence>
<keyword evidence="1" id="KW-0812">Transmembrane</keyword>
<feature type="transmembrane region" description="Helical" evidence="1">
    <location>
        <begin position="9"/>
        <end position="27"/>
    </location>
</feature>
<sequence>MMGRIWDDLPASLTIYALVALAGNQAALFTRDVIRAAIIAMGIIVCAVTPPRDHHHDSQR</sequence>
<keyword evidence="1" id="KW-1133">Transmembrane helix</keyword>
<keyword evidence="3" id="KW-1185">Reference proteome</keyword>
<gene>
    <name evidence="2" type="ORF">H4P12_12160</name>
</gene>
<evidence type="ECO:0000313" key="2">
    <source>
        <dbReference type="EMBL" id="MBC9247448.1"/>
    </source>
</evidence>
<evidence type="ECO:0000256" key="1">
    <source>
        <dbReference type="SAM" id="Phobius"/>
    </source>
</evidence>
<dbReference type="EMBL" id="JACOQL010000003">
    <property type="protein sequence ID" value="MBC9247448.1"/>
    <property type="molecule type" value="Genomic_DNA"/>
</dbReference>
<dbReference type="Proteomes" id="UP000608594">
    <property type="component" value="Unassembled WGS sequence"/>
</dbReference>
<organism evidence="2 3">
    <name type="scientific">Paracoccus amoyensis</name>
    <dbReference type="NCBI Taxonomy" id="2760093"/>
    <lineage>
        <taxon>Bacteria</taxon>
        <taxon>Pseudomonadati</taxon>
        <taxon>Pseudomonadota</taxon>
        <taxon>Alphaproteobacteria</taxon>
        <taxon>Rhodobacterales</taxon>
        <taxon>Paracoccaceae</taxon>
        <taxon>Paracoccus</taxon>
    </lineage>
</organism>